<dbReference type="Proteomes" id="UP000193083">
    <property type="component" value="Unassembled WGS sequence"/>
</dbReference>
<evidence type="ECO:0000256" key="1">
    <source>
        <dbReference type="ARBA" id="ARBA00004651"/>
    </source>
</evidence>
<keyword evidence="6 7" id="KW-0472">Membrane</keyword>
<dbReference type="PANTHER" id="PTHR30012:SF0">
    <property type="entry name" value="TYPE II SECRETION SYSTEM PROTEIN F-RELATED"/>
    <property type="match status" value="1"/>
</dbReference>
<reference evidence="9 10" key="1">
    <citation type="submission" date="2017-04" db="EMBL/GenBank/DDBJ databases">
        <authorList>
            <person name="Afonso C.L."/>
            <person name="Miller P.J."/>
            <person name="Scott M.A."/>
            <person name="Spackman E."/>
            <person name="Goraichik I."/>
            <person name="Dimitrov K.M."/>
            <person name="Suarez D.L."/>
            <person name="Swayne D.E."/>
        </authorList>
    </citation>
    <scope>NUCLEOTIDE SEQUENCE [LARGE SCALE GENOMIC DNA]</scope>
    <source>
        <strain evidence="9 10">B5P</strain>
    </source>
</reference>
<evidence type="ECO:0000256" key="2">
    <source>
        <dbReference type="ARBA" id="ARBA00005745"/>
    </source>
</evidence>
<dbReference type="GO" id="GO:0005886">
    <property type="term" value="C:plasma membrane"/>
    <property type="evidence" value="ECO:0007669"/>
    <property type="project" value="UniProtKB-SubCell"/>
</dbReference>
<keyword evidence="10" id="KW-1185">Reference proteome</keyword>
<dbReference type="AlphaFoldDB" id="A0A1X7NWH9"/>
<protein>
    <submittedName>
        <fullName evidence="9">General secretion pathway protein F</fullName>
    </submittedName>
</protein>
<evidence type="ECO:0000256" key="7">
    <source>
        <dbReference type="SAM" id="Phobius"/>
    </source>
</evidence>
<sequence>MTATRFKFRAYAQSGGHDTGYVTAIDRADAVRQLSQAGKIPYELKQVDASAGTAGPSSFRGLFQPKLDLTHFLSELAVIIGSGFNVDVALKAVGDAEPNKGQKARIQAIHSQITEGKSVAEAFASQPNMPPDVVALVASGESSGRLDIVVSELAKTHALRAKRKSEITEAMIYPAFLLLIMVGALLVLSLYLVPALEPIFSNAGAEPPFLIRALGGFGETIKQFGLLILACLGGLGLLMAVFFQRPAVRARFMDVAARLPVISGLIRSTTRERYLNTMSLLLGNGVPMLDAMSLSADTAPSAGHKTKLMQARHRVASGEPIWQALKSSDAFPDSILALVRLGEESNNLATMMGRSGAMTQAQMQRAISRALALLTPAMTIILGGLVGSLVISVMTTLLSINEMAIR</sequence>
<feature type="transmembrane region" description="Helical" evidence="7">
    <location>
        <begin position="370"/>
        <end position="400"/>
    </location>
</feature>
<feature type="domain" description="Type II secretion system protein GspF" evidence="8">
    <location>
        <begin position="275"/>
        <end position="395"/>
    </location>
</feature>
<keyword evidence="3" id="KW-1003">Cell membrane</keyword>
<dbReference type="InterPro" id="IPR042094">
    <property type="entry name" value="T2SS_GspF_sf"/>
</dbReference>
<feature type="domain" description="Type II secretion system protein GspF" evidence="8">
    <location>
        <begin position="72"/>
        <end position="194"/>
    </location>
</feature>
<keyword evidence="4 7" id="KW-0812">Transmembrane</keyword>
<evidence type="ECO:0000259" key="8">
    <source>
        <dbReference type="Pfam" id="PF00482"/>
    </source>
</evidence>
<dbReference type="Gene3D" id="1.20.81.30">
    <property type="entry name" value="Type II secretion system (T2SS), domain F"/>
    <property type="match status" value="2"/>
</dbReference>
<organism evidence="9 10">
    <name type="scientific">Mesorhizobium australicum</name>
    <dbReference type="NCBI Taxonomy" id="536018"/>
    <lineage>
        <taxon>Bacteria</taxon>
        <taxon>Pseudomonadati</taxon>
        <taxon>Pseudomonadota</taxon>
        <taxon>Alphaproteobacteria</taxon>
        <taxon>Hyphomicrobiales</taxon>
        <taxon>Phyllobacteriaceae</taxon>
        <taxon>Mesorhizobium</taxon>
    </lineage>
</organism>
<evidence type="ECO:0000256" key="4">
    <source>
        <dbReference type="ARBA" id="ARBA00022692"/>
    </source>
</evidence>
<proteinExistence type="inferred from homology"/>
<comment type="subcellular location">
    <subcellularLocation>
        <location evidence="1">Cell membrane</location>
        <topology evidence="1">Multi-pass membrane protein</topology>
    </subcellularLocation>
</comment>
<dbReference type="PRINTS" id="PR00812">
    <property type="entry name" value="BCTERIALGSPF"/>
</dbReference>
<feature type="transmembrane region" description="Helical" evidence="7">
    <location>
        <begin position="224"/>
        <end position="243"/>
    </location>
</feature>
<feature type="transmembrane region" description="Helical" evidence="7">
    <location>
        <begin position="170"/>
        <end position="193"/>
    </location>
</feature>
<dbReference type="PANTHER" id="PTHR30012">
    <property type="entry name" value="GENERAL SECRETION PATHWAY PROTEIN"/>
    <property type="match status" value="1"/>
</dbReference>
<dbReference type="Pfam" id="PF00482">
    <property type="entry name" value="T2SSF"/>
    <property type="match status" value="2"/>
</dbReference>
<dbReference type="InterPro" id="IPR018076">
    <property type="entry name" value="T2SS_GspF_dom"/>
</dbReference>
<evidence type="ECO:0000256" key="5">
    <source>
        <dbReference type="ARBA" id="ARBA00022989"/>
    </source>
</evidence>
<keyword evidence="5 7" id="KW-1133">Transmembrane helix</keyword>
<dbReference type="InterPro" id="IPR003004">
    <property type="entry name" value="GspF/PilC"/>
</dbReference>
<dbReference type="RefSeq" id="WP_085464538.1">
    <property type="nucleotide sequence ID" value="NZ_FXBL01000004.1"/>
</dbReference>
<comment type="similarity">
    <text evidence="2">Belongs to the GSP F family.</text>
</comment>
<evidence type="ECO:0000256" key="3">
    <source>
        <dbReference type="ARBA" id="ARBA00022475"/>
    </source>
</evidence>
<evidence type="ECO:0000256" key="6">
    <source>
        <dbReference type="ARBA" id="ARBA00023136"/>
    </source>
</evidence>
<evidence type="ECO:0000313" key="9">
    <source>
        <dbReference type="EMBL" id="SMH41669.1"/>
    </source>
</evidence>
<evidence type="ECO:0000313" key="10">
    <source>
        <dbReference type="Proteomes" id="UP000193083"/>
    </source>
</evidence>
<name>A0A1X7NWH9_9HYPH</name>
<accession>A0A1X7NWH9</accession>
<dbReference type="EMBL" id="FXBL01000004">
    <property type="protein sequence ID" value="SMH41669.1"/>
    <property type="molecule type" value="Genomic_DNA"/>
</dbReference>
<gene>
    <name evidence="9" type="ORF">SAMN02982922_2612</name>
</gene>
<dbReference type="GO" id="GO:0015628">
    <property type="term" value="P:protein secretion by the type II secretion system"/>
    <property type="evidence" value="ECO:0007669"/>
    <property type="project" value="TreeGrafter"/>
</dbReference>
<dbReference type="OrthoDB" id="9805682at2"/>